<comment type="caution">
    <text evidence="2">The sequence shown here is derived from an EMBL/GenBank/DDBJ whole genome shotgun (WGS) entry which is preliminary data.</text>
</comment>
<accession>A0A0H1REE3</accession>
<dbReference type="Pfam" id="PF09361">
    <property type="entry name" value="Phasin_2"/>
    <property type="match status" value="1"/>
</dbReference>
<dbReference type="PATRIC" id="fig|1225564.3.peg.2087"/>
<evidence type="ECO:0000313" key="2">
    <source>
        <dbReference type="EMBL" id="KLK93558.1"/>
    </source>
</evidence>
<reference evidence="2 3" key="1">
    <citation type="submission" date="2015-05" db="EMBL/GenBank/DDBJ databases">
        <title>Draft genome sequence of Microvirga vignae strain BR3299, a novel nitrogen fixing bacteria isolated from Brazil semi-aired region.</title>
        <authorList>
            <person name="Zilli J.E."/>
            <person name="Passos S.R."/>
            <person name="Leite J."/>
            <person name="Baldani J.I."/>
            <person name="Xavier G.R."/>
            <person name="Rumjaneck N.G."/>
            <person name="Simoes-Araujo J.L."/>
        </authorList>
    </citation>
    <scope>NUCLEOTIDE SEQUENCE [LARGE SCALE GENOMIC DNA]</scope>
    <source>
        <strain evidence="2 3">BR3299</strain>
    </source>
</reference>
<dbReference type="RefSeq" id="WP_047188442.1">
    <property type="nucleotide sequence ID" value="NZ_LCYG01000019.1"/>
</dbReference>
<sequence length="111" mass="11944">MLQPYTNLQKLGQENLEAAIKAAGAFSTNAQAIANETAEFARKSFEHNSATFEKLIGAQSLEKAIEVQTSYAKGAYESLVAQSSKMGALYTALATDTFKPFEGLLSKTMKA</sequence>
<dbReference type="Proteomes" id="UP000035489">
    <property type="component" value="Unassembled WGS sequence"/>
</dbReference>
<gene>
    <name evidence="2" type="ORF">AA309_07775</name>
</gene>
<dbReference type="InterPro" id="IPR018968">
    <property type="entry name" value="Phasin"/>
</dbReference>
<feature type="domain" description="Phasin" evidence="1">
    <location>
        <begin position="8"/>
        <end position="102"/>
    </location>
</feature>
<organism evidence="2 3">
    <name type="scientific">Microvirga vignae</name>
    <dbReference type="NCBI Taxonomy" id="1225564"/>
    <lineage>
        <taxon>Bacteria</taxon>
        <taxon>Pseudomonadati</taxon>
        <taxon>Pseudomonadota</taxon>
        <taxon>Alphaproteobacteria</taxon>
        <taxon>Hyphomicrobiales</taxon>
        <taxon>Methylobacteriaceae</taxon>
        <taxon>Microvirga</taxon>
    </lineage>
</organism>
<name>A0A0H1REE3_9HYPH</name>
<proteinExistence type="predicted"/>
<evidence type="ECO:0000259" key="1">
    <source>
        <dbReference type="Pfam" id="PF09361"/>
    </source>
</evidence>
<keyword evidence="3" id="KW-1185">Reference proteome</keyword>
<dbReference type="AlphaFoldDB" id="A0A0H1REE3"/>
<dbReference type="EMBL" id="LCYG01000019">
    <property type="protein sequence ID" value="KLK93558.1"/>
    <property type="molecule type" value="Genomic_DNA"/>
</dbReference>
<dbReference type="STRING" id="1225564.AA309_07775"/>
<protein>
    <submittedName>
        <fullName evidence="2">Phasin</fullName>
    </submittedName>
</protein>
<evidence type="ECO:0000313" key="3">
    <source>
        <dbReference type="Proteomes" id="UP000035489"/>
    </source>
</evidence>
<dbReference type="OrthoDB" id="7678100at2"/>